<reference evidence="3 4" key="1">
    <citation type="journal article" date="2021" name="Hortic Res">
        <title>The domestication of Cucurbita argyrosperma as revealed by the genome of its wild relative.</title>
        <authorList>
            <person name="Barrera-Redondo J."/>
            <person name="Sanchez-de la Vega G."/>
            <person name="Aguirre-Liguori J.A."/>
            <person name="Castellanos-Morales G."/>
            <person name="Gutierrez-Guerrero Y.T."/>
            <person name="Aguirre-Dugua X."/>
            <person name="Aguirre-Planter E."/>
            <person name="Tenaillon M.I."/>
            <person name="Lira-Saade R."/>
            <person name="Eguiarte L.E."/>
        </authorList>
    </citation>
    <scope>NUCLEOTIDE SEQUENCE [LARGE SCALE GENOMIC DNA]</scope>
    <source>
        <strain evidence="3">JBR-2021</strain>
    </source>
</reference>
<dbReference type="PANTHER" id="PTHR34132:SF2">
    <property type="entry name" value="EMB|CAB87627.1-RELATED"/>
    <property type="match status" value="1"/>
</dbReference>
<feature type="compositionally biased region" description="Low complexity" evidence="1">
    <location>
        <begin position="25"/>
        <end position="34"/>
    </location>
</feature>
<organism evidence="3 4">
    <name type="scientific">Cucurbita argyrosperma subsp. sororia</name>
    <dbReference type="NCBI Taxonomy" id="37648"/>
    <lineage>
        <taxon>Eukaryota</taxon>
        <taxon>Viridiplantae</taxon>
        <taxon>Streptophyta</taxon>
        <taxon>Embryophyta</taxon>
        <taxon>Tracheophyta</taxon>
        <taxon>Spermatophyta</taxon>
        <taxon>Magnoliopsida</taxon>
        <taxon>eudicotyledons</taxon>
        <taxon>Gunneridae</taxon>
        <taxon>Pentapetalae</taxon>
        <taxon>rosids</taxon>
        <taxon>fabids</taxon>
        <taxon>Cucurbitales</taxon>
        <taxon>Cucurbitaceae</taxon>
        <taxon>Cucurbiteae</taxon>
        <taxon>Cucurbita</taxon>
    </lineage>
</organism>
<evidence type="ECO:0000256" key="1">
    <source>
        <dbReference type="SAM" id="MobiDB-lite"/>
    </source>
</evidence>
<comment type="caution">
    <text evidence="3">The sequence shown here is derived from an EMBL/GenBank/DDBJ whole genome shotgun (WGS) entry which is preliminary data.</text>
</comment>
<evidence type="ECO:0000313" key="4">
    <source>
        <dbReference type="Proteomes" id="UP000685013"/>
    </source>
</evidence>
<feature type="chain" id="PRO_5043686485" description="Methyltransferase-related protein" evidence="2">
    <location>
        <begin position="17"/>
        <end position="102"/>
    </location>
</feature>
<feature type="signal peptide" evidence="2">
    <location>
        <begin position="1"/>
        <end position="16"/>
    </location>
</feature>
<feature type="non-terminal residue" evidence="3">
    <location>
        <position position="1"/>
    </location>
</feature>
<evidence type="ECO:0008006" key="5">
    <source>
        <dbReference type="Google" id="ProtNLM"/>
    </source>
</evidence>
<name>A0AAV6NEC2_9ROSI</name>
<dbReference type="AlphaFoldDB" id="A0AAV6NEC2"/>
<evidence type="ECO:0000313" key="3">
    <source>
        <dbReference type="EMBL" id="KAG6595503.1"/>
    </source>
</evidence>
<keyword evidence="4" id="KW-1185">Reference proteome</keyword>
<accession>A0AAV6NEC2</accession>
<keyword evidence="2" id="KW-0732">Signal</keyword>
<proteinExistence type="predicted"/>
<sequence length="102" mass="11428">MCPLRFILVFLSAILAGYVAWRSASSSSSSSSSSDLFPAVESEKSPLESENRRVEEDGFGLKKMIQKGFWIFVDMASGRFLWRNLHSSALDKDHHGEKVESN</sequence>
<protein>
    <recommendedName>
        <fullName evidence="5">Methyltransferase-related protein</fullName>
    </recommendedName>
</protein>
<evidence type="ECO:0000256" key="2">
    <source>
        <dbReference type="SAM" id="SignalP"/>
    </source>
</evidence>
<dbReference type="EMBL" id="JAGKQH010000007">
    <property type="protein sequence ID" value="KAG6595503.1"/>
    <property type="molecule type" value="Genomic_DNA"/>
</dbReference>
<dbReference type="Proteomes" id="UP000685013">
    <property type="component" value="Chromosome 7"/>
</dbReference>
<dbReference type="PANTHER" id="PTHR34132">
    <property type="entry name" value="EMB|CAB87627.1-RELATED"/>
    <property type="match status" value="1"/>
</dbReference>
<gene>
    <name evidence="3" type="ORF">SDJN03_12056</name>
</gene>
<feature type="region of interest" description="Disordered" evidence="1">
    <location>
        <begin position="25"/>
        <end position="55"/>
    </location>
</feature>
<feature type="compositionally biased region" description="Basic and acidic residues" evidence="1">
    <location>
        <begin position="41"/>
        <end position="55"/>
    </location>
</feature>